<dbReference type="InterPro" id="IPR050832">
    <property type="entry name" value="Bact_Acetyltransf"/>
</dbReference>
<dbReference type="OrthoDB" id="9803907at2"/>
<dbReference type="SUPFAM" id="SSF55729">
    <property type="entry name" value="Acyl-CoA N-acyltransferases (Nat)"/>
    <property type="match status" value="1"/>
</dbReference>
<dbReference type="Proteomes" id="UP000197065">
    <property type="component" value="Unassembled WGS sequence"/>
</dbReference>
<dbReference type="PANTHER" id="PTHR43877:SF2">
    <property type="entry name" value="AMINOALKYLPHOSPHONATE N-ACETYLTRANSFERASE-RELATED"/>
    <property type="match status" value="1"/>
</dbReference>
<name>A0A212RY04_9PROT</name>
<dbReference type="InterPro" id="IPR000182">
    <property type="entry name" value="GNAT_dom"/>
</dbReference>
<dbReference type="GO" id="GO:0016747">
    <property type="term" value="F:acyltransferase activity, transferring groups other than amino-acyl groups"/>
    <property type="evidence" value="ECO:0007669"/>
    <property type="project" value="InterPro"/>
</dbReference>
<dbReference type="AlphaFoldDB" id="A0A212RY04"/>
<gene>
    <name evidence="4" type="ORF">SAMN07250955_1173</name>
</gene>
<dbReference type="Pfam" id="PF00583">
    <property type="entry name" value="Acetyltransf_1"/>
    <property type="match status" value="1"/>
</dbReference>
<dbReference type="EMBL" id="FYEH01000017">
    <property type="protein sequence ID" value="SNB77618.1"/>
    <property type="molecule type" value="Genomic_DNA"/>
</dbReference>
<proteinExistence type="predicted"/>
<evidence type="ECO:0000313" key="4">
    <source>
        <dbReference type="EMBL" id="SNB77618.1"/>
    </source>
</evidence>
<evidence type="ECO:0000259" key="3">
    <source>
        <dbReference type="PROSITE" id="PS51186"/>
    </source>
</evidence>
<dbReference type="PROSITE" id="PS51186">
    <property type="entry name" value="GNAT"/>
    <property type="match status" value="1"/>
</dbReference>
<protein>
    <submittedName>
        <fullName evidence="4">Protein N-acetyltransferase, RimJ/RimL family</fullName>
    </submittedName>
</protein>
<keyword evidence="1 4" id="KW-0808">Transferase</keyword>
<dbReference type="PANTHER" id="PTHR43877">
    <property type="entry name" value="AMINOALKYLPHOSPHONATE N-ACETYLTRANSFERASE-RELATED-RELATED"/>
    <property type="match status" value="1"/>
</dbReference>
<sequence length="171" mass="18978">MELRPLVAADFAAIKTWFANEAALVQWAGPGIRYPLDAVQIDAMLAESTGQPPTRLLWVGLEGQAVSAHAQLAIDWRNGVARLARVALDPAKRGRGLAAPFLAKIRDAAFALDCIERLELNVYTFNEAAIRTYRRLGFVEEGVRRSAVKVGDARWDTAMFGLLREEWQQQS</sequence>
<keyword evidence="5" id="KW-1185">Reference proteome</keyword>
<accession>A0A212RY04</accession>
<feature type="domain" description="N-acetyltransferase" evidence="3">
    <location>
        <begin position="1"/>
        <end position="164"/>
    </location>
</feature>
<dbReference type="Gene3D" id="3.40.630.30">
    <property type="match status" value="1"/>
</dbReference>
<dbReference type="InterPro" id="IPR016181">
    <property type="entry name" value="Acyl_CoA_acyltransferase"/>
</dbReference>
<evidence type="ECO:0000256" key="1">
    <source>
        <dbReference type="ARBA" id="ARBA00022679"/>
    </source>
</evidence>
<evidence type="ECO:0000256" key="2">
    <source>
        <dbReference type="ARBA" id="ARBA00023315"/>
    </source>
</evidence>
<dbReference type="RefSeq" id="WP_088562755.1">
    <property type="nucleotide sequence ID" value="NZ_FYEH01000017.1"/>
</dbReference>
<reference evidence="4 5" key="1">
    <citation type="submission" date="2017-06" db="EMBL/GenBank/DDBJ databases">
        <authorList>
            <person name="Kim H.J."/>
            <person name="Triplett B.A."/>
        </authorList>
    </citation>
    <scope>NUCLEOTIDE SEQUENCE [LARGE SCALE GENOMIC DNA]</scope>
    <source>
        <strain evidence="4 5">B29T1</strain>
    </source>
</reference>
<evidence type="ECO:0000313" key="5">
    <source>
        <dbReference type="Proteomes" id="UP000197065"/>
    </source>
</evidence>
<organism evidence="4 5">
    <name type="scientific">Arboricoccus pini</name>
    <dbReference type="NCBI Taxonomy" id="1963835"/>
    <lineage>
        <taxon>Bacteria</taxon>
        <taxon>Pseudomonadati</taxon>
        <taxon>Pseudomonadota</taxon>
        <taxon>Alphaproteobacteria</taxon>
        <taxon>Geminicoccales</taxon>
        <taxon>Geminicoccaceae</taxon>
        <taxon>Arboricoccus</taxon>
    </lineage>
</organism>
<keyword evidence="2" id="KW-0012">Acyltransferase</keyword>